<evidence type="ECO:0000313" key="3">
    <source>
        <dbReference type="Proteomes" id="UP000034772"/>
    </source>
</evidence>
<sequence>MTVLNVYTDGGARGNPGPAAIGVVVKDKQGKIVYELGRTIGAATNNVAEYQAVIDALQWLKLRPKADRPLAVNFYSDSTLIVHQIKGEWKIKQAHLKQLLERVHWLENNLTTTYTVIPREQNSQADALVNQALDKC</sequence>
<dbReference type="InterPro" id="IPR012337">
    <property type="entry name" value="RNaseH-like_sf"/>
</dbReference>
<dbReference type="AlphaFoldDB" id="A0A0G1U1G4"/>
<protein>
    <submittedName>
        <fullName evidence="2">Ribonuclease H</fullName>
    </submittedName>
</protein>
<dbReference type="SUPFAM" id="SSF53098">
    <property type="entry name" value="Ribonuclease H-like"/>
    <property type="match status" value="1"/>
</dbReference>
<dbReference type="CDD" id="cd09279">
    <property type="entry name" value="RNase_HI_like"/>
    <property type="match status" value="1"/>
</dbReference>
<accession>A0A0G1U1G4</accession>
<dbReference type="InterPro" id="IPR036397">
    <property type="entry name" value="RNaseH_sf"/>
</dbReference>
<dbReference type="EMBL" id="LCOZ01000006">
    <property type="protein sequence ID" value="KKU87904.1"/>
    <property type="molecule type" value="Genomic_DNA"/>
</dbReference>
<evidence type="ECO:0000259" key="1">
    <source>
        <dbReference type="PROSITE" id="PS50879"/>
    </source>
</evidence>
<gene>
    <name evidence="2" type="ORF">UY17_C0006G0008</name>
</gene>
<proteinExistence type="predicted"/>
<organism evidence="2 3">
    <name type="scientific">Candidatus Beckwithbacteria bacterium GW2011_GWC2_47_9</name>
    <dbReference type="NCBI Taxonomy" id="1618373"/>
    <lineage>
        <taxon>Bacteria</taxon>
        <taxon>Candidatus Beckwithiibacteriota</taxon>
    </lineage>
</organism>
<dbReference type="GO" id="GO:0004523">
    <property type="term" value="F:RNA-DNA hybrid ribonuclease activity"/>
    <property type="evidence" value="ECO:0007669"/>
    <property type="project" value="InterPro"/>
</dbReference>
<dbReference type="GO" id="GO:0003676">
    <property type="term" value="F:nucleic acid binding"/>
    <property type="evidence" value="ECO:0007669"/>
    <property type="project" value="InterPro"/>
</dbReference>
<dbReference type="Pfam" id="PF13456">
    <property type="entry name" value="RVT_3"/>
    <property type="match status" value="1"/>
</dbReference>
<dbReference type="PANTHER" id="PTHR46387">
    <property type="entry name" value="POLYNUCLEOTIDYL TRANSFERASE, RIBONUCLEASE H-LIKE SUPERFAMILY PROTEIN"/>
    <property type="match status" value="1"/>
</dbReference>
<evidence type="ECO:0000313" key="2">
    <source>
        <dbReference type="EMBL" id="KKU87904.1"/>
    </source>
</evidence>
<comment type="caution">
    <text evidence="2">The sequence shown here is derived from an EMBL/GenBank/DDBJ whole genome shotgun (WGS) entry which is preliminary data.</text>
</comment>
<reference evidence="2 3" key="1">
    <citation type="journal article" date="2015" name="Nature">
        <title>rRNA introns, odd ribosomes, and small enigmatic genomes across a large radiation of phyla.</title>
        <authorList>
            <person name="Brown C.T."/>
            <person name="Hug L.A."/>
            <person name="Thomas B.C."/>
            <person name="Sharon I."/>
            <person name="Castelle C.J."/>
            <person name="Singh A."/>
            <person name="Wilkins M.J."/>
            <person name="Williams K.H."/>
            <person name="Banfield J.F."/>
        </authorList>
    </citation>
    <scope>NUCLEOTIDE SEQUENCE [LARGE SCALE GENOMIC DNA]</scope>
</reference>
<dbReference type="InterPro" id="IPR002156">
    <property type="entry name" value="RNaseH_domain"/>
</dbReference>
<dbReference type="PANTHER" id="PTHR46387:SF2">
    <property type="entry name" value="RIBONUCLEASE HI"/>
    <property type="match status" value="1"/>
</dbReference>
<dbReference type="PROSITE" id="PS50879">
    <property type="entry name" value="RNASE_H_1"/>
    <property type="match status" value="1"/>
</dbReference>
<dbReference type="Proteomes" id="UP000034772">
    <property type="component" value="Unassembled WGS sequence"/>
</dbReference>
<name>A0A0G1U1G4_9BACT</name>
<dbReference type="Gene3D" id="3.30.420.10">
    <property type="entry name" value="Ribonuclease H-like superfamily/Ribonuclease H"/>
    <property type="match status" value="1"/>
</dbReference>
<feature type="domain" description="RNase H type-1" evidence="1">
    <location>
        <begin position="1"/>
        <end position="134"/>
    </location>
</feature>